<dbReference type="InterPro" id="IPR004358">
    <property type="entry name" value="Sig_transdc_His_kin-like_C"/>
</dbReference>
<keyword evidence="9" id="KW-0812">Transmembrane</keyword>
<feature type="domain" description="Histidine kinase" evidence="10">
    <location>
        <begin position="297"/>
        <end position="506"/>
    </location>
</feature>
<dbReference type="InterPro" id="IPR021796">
    <property type="entry name" value="Tll0287-like_dom"/>
</dbReference>
<evidence type="ECO:0000256" key="6">
    <source>
        <dbReference type="ARBA" id="ARBA00022777"/>
    </source>
</evidence>
<evidence type="ECO:0000259" key="10">
    <source>
        <dbReference type="PROSITE" id="PS50109"/>
    </source>
</evidence>
<evidence type="ECO:0000256" key="3">
    <source>
        <dbReference type="ARBA" id="ARBA00012438"/>
    </source>
</evidence>
<feature type="domain" description="HAMP" evidence="11">
    <location>
        <begin position="213"/>
        <end position="264"/>
    </location>
</feature>
<dbReference type="Gene3D" id="6.10.340.10">
    <property type="match status" value="1"/>
</dbReference>
<protein>
    <recommendedName>
        <fullName evidence="3">histidine kinase</fullName>
        <ecNumber evidence="3">2.7.13.3</ecNumber>
    </recommendedName>
</protein>
<keyword evidence="13" id="KW-1185">Reference proteome</keyword>
<dbReference type="PATRIC" id="fig|999894.6.peg.597"/>
<comment type="caution">
    <text evidence="12">The sequence shown here is derived from an EMBL/GenBank/DDBJ whole genome shotgun (WGS) entry which is preliminary data.</text>
</comment>
<dbReference type="SMART" id="SM00387">
    <property type="entry name" value="HATPase_c"/>
    <property type="match status" value="1"/>
</dbReference>
<dbReference type="SMART" id="SM00304">
    <property type="entry name" value="HAMP"/>
    <property type="match status" value="1"/>
</dbReference>
<dbReference type="AlphaFoldDB" id="A0A179D5Q5"/>
<accession>A0A179D5Q5</accession>
<dbReference type="CDD" id="cd00075">
    <property type="entry name" value="HATPase"/>
    <property type="match status" value="1"/>
</dbReference>
<keyword evidence="9" id="KW-0472">Membrane</keyword>
<evidence type="ECO:0000313" key="12">
    <source>
        <dbReference type="EMBL" id="OAQ21376.1"/>
    </source>
</evidence>
<keyword evidence="9" id="KW-1133">Transmembrane helix</keyword>
<dbReference type="CDD" id="cd06225">
    <property type="entry name" value="HAMP"/>
    <property type="match status" value="1"/>
</dbReference>
<name>A0A179D5Q5_9BACT</name>
<feature type="coiled-coil region" evidence="8">
    <location>
        <begin position="249"/>
        <end position="283"/>
    </location>
</feature>
<dbReference type="SUPFAM" id="SSF55874">
    <property type="entry name" value="ATPase domain of HSP90 chaperone/DNA topoisomerase II/histidine kinase"/>
    <property type="match status" value="1"/>
</dbReference>
<reference evidence="12 13" key="1">
    <citation type="submission" date="2016-04" db="EMBL/GenBank/DDBJ databases">
        <title>Genome analysis of Thermosulfurimonas dismutans, the first thermophilic sulfur-disproportionating bacterium of the phylum Thermodesulfobacteria.</title>
        <authorList>
            <person name="Mardanov A.V."/>
            <person name="Beletsky A.V."/>
            <person name="Kadnikov V.V."/>
            <person name="Slobodkin A.I."/>
            <person name="Ravin N.V."/>
        </authorList>
    </citation>
    <scope>NUCLEOTIDE SEQUENCE [LARGE SCALE GENOMIC DNA]</scope>
    <source>
        <strain evidence="12 13">S95</strain>
    </source>
</reference>
<dbReference type="SMART" id="SM00388">
    <property type="entry name" value="HisKA"/>
    <property type="match status" value="1"/>
</dbReference>
<evidence type="ECO:0000256" key="8">
    <source>
        <dbReference type="SAM" id="Coils"/>
    </source>
</evidence>
<dbReference type="PROSITE" id="PS50885">
    <property type="entry name" value="HAMP"/>
    <property type="match status" value="1"/>
</dbReference>
<dbReference type="PANTHER" id="PTHR43711">
    <property type="entry name" value="TWO-COMPONENT HISTIDINE KINASE"/>
    <property type="match status" value="1"/>
</dbReference>
<keyword evidence="6 12" id="KW-0418">Kinase</keyword>
<dbReference type="Gene3D" id="1.10.287.130">
    <property type="match status" value="1"/>
</dbReference>
<dbReference type="STRING" id="999894.TDIS_0597"/>
<dbReference type="PRINTS" id="PR00344">
    <property type="entry name" value="BCTRLSENSOR"/>
</dbReference>
<evidence type="ECO:0000256" key="2">
    <source>
        <dbReference type="ARBA" id="ARBA00004370"/>
    </source>
</evidence>
<dbReference type="InterPro" id="IPR036097">
    <property type="entry name" value="HisK_dim/P_sf"/>
</dbReference>
<dbReference type="GO" id="GO:0000155">
    <property type="term" value="F:phosphorelay sensor kinase activity"/>
    <property type="evidence" value="ECO:0007669"/>
    <property type="project" value="InterPro"/>
</dbReference>
<dbReference type="Pfam" id="PF02518">
    <property type="entry name" value="HATPase_c"/>
    <property type="match status" value="1"/>
</dbReference>
<dbReference type="InterPro" id="IPR003660">
    <property type="entry name" value="HAMP_dom"/>
</dbReference>
<dbReference type="InterPro" id="IPR036890">
    <property type="entry name" value="HATPase_C_sf"/>
</dbReference>
<gene>
    <name evidence="12" type="ORF">TDIS_0597</name>
</gene>
<dbReference type="Pfam" id="PF11845">
    <property type="entry name" value="Tll0287-like"/>
    <property type="match status" value="1"/>
</dbReference>
<evidence type="ECO:0000256" key="1">
    <source>
        <dbReference type="ARBA" id="ARBA00000085"/>
    </source>
</evidence>
<dbReference type="InterPro" id="IPR005467">
    <property type="entry name" value="His_kinase_dom"/>
</dbReference>
<dbReference type="CDD" id="cd00082">
    <property type="entry name" value="HisKA"/>
    <property type="match status" value="1"/>
</dbReference>
<comment type="catalytic activity">
    <reaction evidence="1">
        <text>ATP + protein L-histidine = ADP + protein N-phospho-L-histidine.</text>
        <dbReference type="EC" id="2.7.13.3"/>
    </reaction>
</comment>
<dbReference type="Gene3D" id="3.30.565.10">
    <property type="entry name" value="Histidine kinase-like ATPase, C-terminal domain"/>
    <property type="match status" value="1"/>
</dbReference>
<keyword evidence="5" id="KW-0808">Transferase</keyword>
<dbReference type="Proteomes" id="UP000078390">
    <property type="component" value="Unassembled WGS sequence"/>
</dbReference>
<feature type="transmembrane region" description="Helical" evidence="9">
    <location>
        <begin position="191"/>
        <end position="211"/>
    </location>
</feature>
<dbReference type="InterPro" id="IPR003594">
    <property type="entry name" value="HATPase_dom"/>
</dbReference>
<dbReference type="InterPro" id="IPR003661">
    <property type="entry name" value="HisK_dim/P_dom"/>
</dbReference>
<keyword evidence="7" id="KW-0902">Two-component regulatory system</keyword>
<dbReference type="GO" id="GO:0016020">
    <property type="term" value="C:membrane"/>
    <property type="evidence" value="ECO:0007669"/>
    <property type="project" value="UniProtKB-SubCell"/>
</dbReference>
<dbReference type="EC" id="2.7.13.3" evidence="3"/>
<dbReference type="EMBL" id="LWLG01000002">
    <property type="protein sequence ID" value="OAQ21376.1"/>
    <property type="molecule type" value="Genomic_DNA"/>
</dbReference>
<keyword evidence="4" id="KW-0597">Phosphoprotein</keyword>
<evidence type="ECO:0000256" key="5">
    <source>
        <dbReference type="ARBA" id="ARBA00022679"/>
    </source>
</evidence>
<dbReference type="FunFam" id="3.30.565.10:FF:000006">
    <property type="entry name" value="Sensor histidine kinase WalK"/>
    <property type="match status" value="1"/>
</dbReference>
<proteinExistence type="predicted"/>
<dbReference type="OrthoDB" id="9770955at2"/>
<evidence type="ECO:0000313" key="13">
    <source>
        <dbReference type="Proteomes" id="UP000078390"/>
    </source>
</evidence>
<dbReference type="PANTHER" id="PTHR43711:SF1">
    <property type="entry name" value="HISTIDINE KINASE 1"/>
    <property type="match status" value="1"/>
</dbReference>
<evidence type="ECO:0000256" key="7">
    <source>
        <dbReference type="ARBA" id="ARBA00023012"/>
    </source>
</evidence>
<keyword evidence="8" id="KW-0175">Coiled coil</keyword>
<organism evidence="12 13">
    <name type="scientific">Thermosulfurimonas dismutans</name>
    <dbReference type="NCBI Taxonomy" id="999894"/>
    <lineage>
        <taxon>Bacteria</taxon>
        <taxon>Pseudomonadati</taxon>
        <taxon>Thermodesulfobacteriota</taxon>
        <taxon>Thermodesulfobacteria</taxon>
        <taxon>Thermodesulfobacteriales</taxon>
        <taxon>Thermodesulfobacteriaceae</taxon>
        <taxon>Thermosulfurimonas</taxon>
    </lineage>
</organism>
<dbReference type="Pfam" id="PF00512">
    <property type="entry name" value="HisKA"/>
    <property type="match status" value="1"/>
</dbReference>
<evidence type="ECO:0000259" key="11">
    <source>
        <dbReference type="PROSITE" id="PS50885"/>
    </source>
</evidence>
<dbReference type="PROSITE" id="PS50109">
    <property type="entry name" value="HIS_KIN"/>
    <property type="match status" value="1"/>
</dbReference>
<sequence>MAPFRLSLPCKGLACKILCGSGLAILIPFIFFFVFLRYHDQKWMEYELRSQARAIYRLITVTRQWISWHGGIYIKNDDNFQLLTPSHFVRDLSLFSKNNLPYTIKIAVENPKNPAHEPDEFEKKAIEIFKNRGREYWKLEKNLYRYAAPLTFKTECLSCHRWSKEKTIAGCISILLSTDKIKQHLIERRRIINTFFILTFASMIISLSLLIRKWVLNPLNKFKVATQKIKERKYIQVEIKTEDEWHELAETFNDMINKIRNHQEELEAKIREATEKLRTAYEELKKTDQFKSEFFSNISHDLKTPLSAIKGTIDFLLRKNPHDQHLLIAQKNVHKLLQMINTILDITRLEHGQLELNKELFDLRELVEEACVAHQPLAWEKDIKISWEIPPHPLWVEIDPERMYGVISNLIDNAVRFSPPNTEVIVRAFKENDNRVLLEVEDYGPGINSEEKNRIFEKFYHKRSGGLGLGLAISYGIIKAHGGDIWVKDPEGHKGSIFVITLPLKNA</sequence>
<evidence type="ECO:0000256" key="9">
    <source>
        <dbReference type="SAM" id="Phobius"/>
    </source>
</evidence>
<comment type="subcellular location">
    <subcellularLocation>
        <location evidence="2">Membrane</location>
    </subcellularLocation>
</comment>
<dbReference type="InterPro" id="IPR050736">
    <property type="entry name" value="Sensor_HK_Regulatory"/>
</dbReference>
<evidence type="ECO:0000256" key="4">
    <source>
        <dbReference type="ARBA" id="ARBA00022553"/>
    </source>
</evidence>
<dbReference type="SUPFAM" id="SSF47384">
    <property type="entry name" value="Homodimeric domain of signal transducing histidine kinase"/>
    <property type="match status" value="1"/>
</dbReference>
<feature type="transmembrane region" description="Helical" evidence="9">
    <location>
        <begin position="13"/>
        <end position="36"/>
    </location>
</feature>